<protein>
    <submittedName>
        <fullName evidence="1">Uncharacterized protein</fullName>
    </submittedName>
</protein>
<proteinExistence type="predicted"/>
<dbReference type="AlphaFoldDB" id="A0A1F5NYU1"/>
<evidence type="ECO:0000313" key="1">
    <source>
        <dbReference type="EMBL" id="OGE82815.1"/>
    </source>
</evidence>
<comment type="caution">
    <text evidence="1">The sequence shown here is derived from an EMBL/GenBank/DDBJ whole genome shotgun (WGS) entry which is preliminary data.</text>
</comment>
<organism evidence="1 2">
    <name type="scientific">Candidatus Doudnabacteria bacterium RIFCSPHIGHO2_01_FULL_49_9</name>
    <dbReference type="NCBI Taxonomy" id="1817827"/>
    <lineage>
        <taxon>Bacteria</taxon>
        <taxon>Candidatus Doudnaibacteriota</taxon>
    </lineage>
</organism>
<sequence length="62" mass="6937">MRLIRRSLPTAPKRFVVAASGEGWIVLLKIKILFLDFTAPVRNFLSESEAVDCGSKGKQFNN</sequence>
<evidence type="ECO:0000313" key="2">
    <source>
        <dbReference type="Proteomes" id="UP000176339"/>
    </source>
</evidence>
<accession>A0A1F5NYU1</accession>
<name>A0A1F5NYU1_9BACT</name>
<dbReference type="Proteomes" id="UP000176339">
    <property type="component" value="Unassembled WGS sequence"/>
</dbReference>
<dbReference type="EMBL" id="MFEN01000064">
    <property type="protein sequence ID" value="OGE82815.1"/>
    <property type="molecule type" value="Genomic_DNA"/>
</dbReference>
<reference evidence="1 2" key="1">
    <citation type="journal article" date="2016" name="Nat. Commun.">
        <title>Thousands of microbial genomes shed light on interconnected biogeochemical processes in an aquifer system.</title>
        <authorList>
            <person name="Anantharaman K."/>
            <person name="Brown C.T."/>
            <person name="Hug L.A."/>
            <person name="Sharon I."/>
            <person name="Castelle C.J."/>
            <person name="Probst A.J."/>
            <person name="Thomas B.C."/>
            <person name="Singh A."/>
            <person name="Wilkins M.J."/>
            <person name="Karaoz U."/>
            <person name="Brodie E.L."/>
            <person name="Williams K.H."/>
            <person name="Hubbard S.S."/>
            <person name="Banfield J.F."/>
        </authorList>
    </citation>
    <scope>NUCLEOTIDE SEQUENCE [LARGE SCALE GENOMIC DNA]</scope>
</reference>
<gene>
    <name evidence="1" type="ORF">A2846_00645</name>
</gene>